<dbReference type="EMBL" id="JAKCXM010001711">
    <property type="protein sequence ID" value="KAJ0390724.1"/>
    <property type="molecule type" value="Genomic_DNA"/>
</dbReference>
<name>A0AAD5Q0W1_PYTIN</name>
<accession>A0AAD5Q0W1</accession>
<evidence type="ECO:0000313" key="2">
    <source>
        <dbReference type="Proteomes" id="UP001209570"/>
    </source>
</evidence>
<dbReference type="Proteomes" id="UP001209570">
    <property type="component" value="Unassembled WGS sequence"/>
</dbReference>
<sequence length="334" mass="37327">MQLRPWMVKGSACALPVVDCARLGINGRRDEISTAWRLTHPAAVNKLVIRHCEALEIPPDIDRFVSLTTVKVYNSTIASWSEDAALRHQTHPALFSLTLVRVTFPDGALPPGVIALDGPLTLRSIQICSTNLQQLPPDLDERWPVEAQLLIEDSHLDEFPVVLTRLRPTHLSLAYSRISSFAMETVLSWKGLQHLSLAGNTALMELSVPSLNTSLPAIETLNYLVFSQTNVAWLPWWFDRIFERGLTGSWTWTVLSDTPFCTAVDLLRRHNISALGETMPTLHNINPQEVSKAMAITRSELPILDALVDCDGGFLDGLFYPIWYDDLVNGLVQR</sequence>
<dbReference type="Gene3D" id="3.80.10.10">
    <property type="entry name" value="Ribonuclease Inhibitor"/>
    <property type="match status" value="1"/>
</dbReference>
<protein>
    <submittedName>
        <fullName evidence="1">Uncharacterized protein</fullName>
    </submittedName>
</protein>
<proteinExistence type="predicted"/>
<dbReference type="InterPro" id="IPR032675">
    <property type="entry name" value="LRR_dom_sf"/>
</dbReference>
<reference evidence="1" key="1">
    <citation type="submission" date="2021-12" db="EMBL/GenBank/DDBJ databases">
        <title>Prjna785345.</title>
        <authorList>
            <person name="Rujirawat T."/>
            <person name="Krajaejun T."/>
        </authorList>
    </citation>
    <scope>NUCLEOTIDE SEQUENCE</scope>
    <source>
        <strain evidence="1">Pi057C3</strain>
    </source>
</reference>
<dbReference type="AlphaFoldDB" id="A0AAD5Q0W1"/>
<organism evidence="1 2">
    <name type="scientific">Pythium insidiosum</name>
    <name type="common">Pythiosis disease agent</name>
    <dbReference type="NCBI Taxonomy" id="114742"/>
    <lineage>
        <taxon>Eukaryota</taxon>
        <taxon>Sar</taxon>
        <taxon>Stramenopiles</taxon>
        <taxon>Oomycota</taxon>
        <taxon>Peronosporomycetes</taxon>
        <taxon>Pythiales</taxon>
        <taxon>Pythiaceae</taxon>
        <taxon>Pythium</taxon>
    </lineage>
</organism>
<evidence type="ECO:0000313" key="1">
    <source>
        <dbReference type="EMBL" id="KAJ0390724.1"/>
    </source>
</evidence>
<comment type="caution">
    <text evidence="1">The sequence shown here is derived from an EMBL/GenBank/DDBJ whole genome shotgun (WGS) entry which is preliminary data.</text>
</comment>
<keyword evidence="2" id="KW-1185">Reference proteome</keyword>
<gene>
    <name evidence="1" type="ORF">P43SY_012141</name>
</gene>
<dbReference type="SUPFAM" id="SSF52058">
    <property type="entry name" value="L domain-like"/>
    <property type="match status" value="1"/>
</dbReference>